<sequence length="77" mass="8764">MGRSEVVGTSSGGGGRWGWGFRFGRRVKEHKLDKLIDIKRDKRQTGASTSSELRSELLRYIRPEKQMCPSRKGRIEG</sequence>
<keyword evidence="2" id="KW-1185">Reference proteome</keyword>
<name>A0A834NIM0_VESPE</name>
<reference evidence="1" key="1">
    <citation type="journal article" date="2020" name="G3 (Bethesda)">
        <title>High-Quality Assemblies for Three Invasive Social Wasps from the &lt;i&gt;Vespula&lt;/i&gt; Genus.</title>
        <authorList>
            <person name="Harrop T.W.R."/>
            <person name="Guhlin J."/>
            <person name="McLaughlin G.M."/>
            <person name="Permina E."/>
            <person name="Stockwell P."/>
            <person name="Gilligan J."/>
            <person name="Le Lec M.F."/>
            <person name="Gruber M.A.M."/>
            <person name="Quinn O."/>
            <person name="Lovegrove M."/>
            <person name="Duncan E.J."/>
            <person name="Remnant E.J."/>
            <person name="Van Eeckhoven J."/>
            <person name="Graham B."/>
            <person name="Knapp R.A."/>
            <person name="Langford K.W."/>
            <person name="Kronenberg Z."/>
            <person name="Press M.O."/>
            <person name="Eacker S.M."/>
            <person name="Wilson-Rankin E.E."/>
            <person name="Purcell J."/>
            <person name="Lester P.J."/>
            <person name="Dearden P.K."/>
        </authorList>
    </citation>
    <scope>NUCLEOTIDE SEQUENCE</scope>
    <source>
        <strain evidence="1">Volc-1</strain>
    </source>
</reference>
<accession>A0A834NIM0</accession>
<protein>
    <submittedName>
        <fullName evidence="1">Uncharacterized protein</fullName>
    </submittedName>
</protein>
<evidence type="ECO:0000313" key="2">
    <source>
        <dbReference type="Proteomes" id="UP000600918"/>
    </source>
</evidence>
<dbReference type="EMBL" id="JACSDY010000013">
    <property type="protein sequence ID" value="KAF7410792.1"/>
    <property type="molecule type" value="Genomic_DNA"/>
</dbReference>
<organism evidence="1 2">
    <name type="scientific">Vespula pensylvanica</name>
    <name type="common">Western yellow jacket</name>
    <name type="synonym">Wasp</name>
    <dbReference type="NCBI Taxonomy" id="30213"/>
    <lineage>
        <taxon>Eukaryota</taxon>
        <taxon>Metazoa</taxon>
        <taxon>Ecdysozoa</taxon>
        <taxon>Arthropoda</taxon>
        <taxon>Hexapoda</taxon>
        <taxon>Insecta</taxon>
        <taxon>Pterygota</taxon>
        <taxon>Neoptera</taxon>
        <taxon>Endopterygota</taxon>
        <taxon>Hymenoptera</taxon>
        <taxon>Apocrita</taxon>
        <taxon>Aculeata</taxon>
        <taxon>Vespoidea</taxon>
        <taxon>Vespidae</taxon>
        <taxon>Vespinae</taxon>
        <taxon>Vespula</taxon>
    </lineage>
</organism>
<evidence type="ECO:0000313" key="1">
    <source>
        <dbReference type="EMBL" id="KAF7410792.1"/>
    </source>
</evidence>
<dbReference type="Proteomes" id="UP000600918">
    <property type="component" value="Unassembled WGS sequence"/>
</dbReference>
<gene>
    <name evidence="1" type="ORF">H0235_013399</name>
</gene>
<proteinExistence type="predicted"/>
<comment type="caution">
    <text evidence="1">The sequence shown here is derived from an EMBL/GenBank/DDBJ whole genome shotgun (WGS) entry which is preliminary data.</text>
</comment>
<dbReference type="AlphaFoldDB" id="A0A834NIM0"/>